<dbReference type="AlphaFoldDB" id="A0A7W8Z396"/>
<feature type="region of interest" description="Disordered" evidence="1">
    <location>
        <begin position="1"/>
        <end position="27"/>
    </location>
</feature>
<protein>
    <submittedName>
        <fullName evidence="2">Uncharacterized protein</fullName>
    </submittedName>
</protein>
<proteinExistence type="predicted"/>
<dbReference type="RefSeq" id="WP_184610752.1">
    <property type="nucleotide sequence ID" value="NZ_BOOS01000029.1"/>
</dbReference>
<organism evidence="2 3">
    <name type="scientific">Sphaerisporangium krabiense</name>
    <dbReference type="NCBI Taxonomy" id="763782"/>
    <lineage>
        <taxon>Bacteria</taxon>
        <taxon>Bacillati</taxon>
        <taxon>Actinomycetota</taxon>
        <taxon>Actinomycetes</taxon>
        <taxon>Streptosporangiales</taxon>
        <taxon>Streptosporangiaceae</taxon>
        <taxon>Sphaerisporangium</taxon>
    </lineage>
</organism>
<evidence type="ECO:0000256" key="1">
    <source>
        <dbReference type="SAM" id="MobiDB-lite"/>
    </source>
</evidence>
<evidence type="ECO:0000313" key="3">
    <source>
        <dbReference type="Proteomes" id="UP000588112"/>
    </source>
</evidence>
<name>A0A7W8Z396_9ACTN</name>
<reference evidence="2 3" key="1">
    <citation type="submission" date="2020-08" db="EMBL/GenBank/DDBJ databases">
        <title>Sequencing the genomes of 1000 actinobacteria strains.</title>
        <authorList>
            <person name="Klenk H.-P."/>
        </authorList>
    </citation>
    <scope>NUCLEOTIDE SEQUENCE [LARGE SCALE GENOMIC DNA]</scope>
    <source>
        <strain evidence="2 3">DSM 45790</strain>
    </source>
</reference>
<comment type="caution">
    <text evidence="2">The sequence shown here is derived from an EMBL/GenBank/DDBJ whole genome shotgun (WGS) entry which is preliminary data.</text>
</comment>
<evidence type="ECO:0000313" key="2">
    <source>
        <dbReference type="EMBL" id="MBB5626658.1"/>
    </source>
</evidence>
<accession>A0A7W8Z396</accession>
<dbReference type="EMBL" id="JACHBR010000001">
    <property type="protein sequence ID" value="MBB5626658.1"/>
    <property type="molecule type" value="Genomic_DNA"/>
</dbReference>
<dbReference type="Proteomes" id="UP000588112">
    <property type="component" value="Unassembled WGS sequence"/>
</dbReference>
<sequence>MTPAEELRAAAAKLRGTEHHGSIEGDTTNPALVQLIGNLLRAREPLATLLDDAAARLDLFADLGDKALPTAEFELAVARVINGTTP</sequence>
<gene>
    <name evidence="2" type="ORF">BJ981_002357</name>
</gene>
<keyword evidence="3" id="KW-1185">Reference proteome</keyword>